<keyword evidence="3" id="KW-1185">Reference proteome</keyword>
<dbReference type="EMBL" id="JACJII010000001">
    <property type="protein sequence ID" value="MBA9001467.1"/>
    <property type="molecule type" value="Genomic_DNA"/>
</dbReference>
<feature type="domain" description="HTH marR-type" evidence="1">
    <location>
        <begin position="30"/>
        <end position="93"/>
    </location>
</feature>
<proteinExistence type="predicted"/>
<keyword evidence="2" id="KW-0238">DNA-binding</keyword>
<dbReference type="Proteomes" id="UP000539313">
    <property type="component" value="Unassembled WGS sequence"/>
</dbReference>
<dbReference type="GO" id="GO:0003700">
    <property type="term" value="F:DNA-binding transcription factor activity"/>
    <property type="evidence" value="ECO:0007669"/>
    <property type="project" value="InterPro"/>
</dbReference>
<dbReference type="GO" id="GO:0003677">
    <property type="term" value="F:DNA binding"/>
    <property type="evidence" value="ECO:0007669"/>
    <property type="project" value="UniProtKB-KW"/>
</dbReference>
<dbReference type="Gene3D" id="1.10.10.10">
    <property type="entry name" value="Winged helix-like DNA-binding domain superfamily/Winged helix DNA-binding domain"/>
    <property type="match status" value="1"/>
</dbReference>
<accession>A0A7W3MT86</accession>
<dbReference type="RefSeq" id="WP_182703751.1">
    <property type="nucleotide sequence ID" value="NZ_JACJII010000001.1"/>
</dbReference>
<dbReference type="InterPro" id="IPR000835">
    <property type="entry name" value="HTH_MarR-typ"/>
</dbReference>
<evidence type="ECO:0000313" key="2">
    <source>
        <dbReference type="EMBL" id="MBA9001467.1"/>
    </source>
</evidence>
<dbReference type="Pfam" id="PF13463">
    <property type="entry name" value="HTH_27"/>
    <property type="match status" value="1"/>
</dbReference>
<dbReference type="InterPro" id="IPR036390">
    <property type="entry name" value="WH_DNA-bd_sf"/>
</dbReference>
<dbReference type="AlphaFoldDB" id="A0A7W3MT86"/>
<organism evidence="2 3">
    <name type="scientific">Thermomonospora cellulosilytica</name>
    <dbReference type="NCBI Taxonomy" id="1411118"/>
    <lineage>
        <taxon>Bacteria</taxon>
        <taxon>Bacillati</taxon>
        <taxon>Actinomycetota</taxon>
        <taxon>Actinomycetes</taxon>
        <taxon>Streptosporangiales</taxon>
        <taxon>Thermomonosporaceae</taxon>
        <taxon>Thermomonospora</taxon>
    </lineage>
</organism>
<evidence type="ECO:0000259" key="1">
    <source>
        <dbReference type="Pfam" id="PF13463"/>
    </source>
</evidence>
<name>A0A7W3MT86_9ACTN</name>
<reference evidence="2 3" key="1">
    <citation type="submission" date="2020-08" db="EMBL/GenBank/DDBJ databases">
        <title>Sequencing the genomes of 1000 actinobacteria strains.</title>
        <authorList>
            <person name="Klenk H.-P."/>
        </authorList>
    </citation>
    <scope>NUCLEOTIDE SEQUENCE [LARGE SCALE GENOMIC DNA]</scope>
    <source>
        <strain evidence="2 3">DSM 45823</strain>
    </source>
</reference>
<protein>
    <submittedName>
        <fullName evidence="2">DNA-binding MarR family transcriptional regulator</fullName>
    </submittedName>
</protein>
<dbReference type="InterPro" id="IPR036388">
    <property type="entry name" value="WH-like_DNA-bd_sf"/>
</dbReference>
<gene>
    <name evidence="2" type="ORF">HNR21_000349</name>
</gene>
<dbReference type="SUPFAM" id="SSF46785">
    <property type="entry name" value="Winged helix' DNA-binding domain"/>
    <property type="match status" value="1"/>
</dbReference>
<sequence length="138" mass="15607">MTDRPIGYWIRRLDALLEETLDRALAEEGVGRRHWQTLNVLRDGPLDPAALTERLAPFWTEGAITPAEIIEDLTRRGWLERTADGRLHLTAEGATTHTRLSTRVGANRQRLTEGILPEEYATALNVLRRMTENAQALP</sequence>
<evidence type="ECO:0000313" key="3">
    <source>
        <dbReference type="Proteomes" id="UP000539313"/>
    </source>
</evidence>
<comment type="caution">
    <text evidence="2">The sequence shown here is derived from an EMBL/GenBank/DDBJ whole genome shotgun (WGS) entry which is preliminary data.</text>
</comment>